<evidence type="ECO:0000313" key="4">
    <source>
        <dbReference type="WBParaSite" id="TTAC_0000636001-mRNA-1"/>
    </source>
</evidence>
<proteinExistence type="predicted"/>
<dbReference type="AlphaFoldDB" id="A0A0R3WZV8"/>
<keyword evidence="3" id="KW-1185">Reference proteome</keyword>
<feature type="region of interest" description="Disordered" evidence="1">
    <location>
        <begin position="31"/>
        <end position="64"/>
    </location>
</feature>
<feature type="compositionally biased region" description="Polar residues" evidence="1">
    <location>
        <begin position="426"/>
        <end position="441"/>
    </location>
</feature>
<feature type="region of interest" description="Disordered" evidence="1">
    <location>
        <begin position="426"/>
        <end position="486"/>
    </location>
</feature>
<protein>
    <submittedName>
        <fullName evidence="4">HUN domain-containing protein</fullName>
    </submittedName>
</protein>
<dbReference type="WBParaSite" id="TTAC_0000636001-mRNA-1">
    <property type="protein sequence ID" value="TTAC_0000636001-mRNA-1"/>
    <property type="gene ID" value="TTAC_0000636001"/>
</dbReference>
<feature type="compositionally biased region" description="Basic and acidic residues" evidence="1">
    <location>
        <begin position="83"/>
        <end position="93"/>
    </location>
</feature>
<accession>A0A0R3WZV8</accession>
<organism evidence="4">
    <name type="scientific">Hydatigena taeniaeformis</name>
    <name type="common">Feline tapeworm</name>
    <name type="synonym">Taenia taeniaeformis</name>
    <dbReference type="NCBI Taxonomy" id="6205"/>
    <lineage>
        <taxon>Eukaryota</taxon>
        <taxon>Metazoa</taxon>
        <taxon>Spiralia</taxon>
        <taxon>Lophotrochozoa</taxon>
        <taxon>Platyhelminthes</taxon>
        <taxon>Cestoda</taxon>
        <taxon>Eucestoda</taxon>
        <taxon>Cyclophyllidea</taxon>
        <taxon>Taeniidae</taxon>
        <taxon>Hydatigera</taxon>
    </lineage>
</organism>
<gene>
    <name evidence="2" type="ORF">TTAC_LOCUS6345</name>
</gene>
<feature type="compositionally biased region" description="Low complexity" evidence="1">
    <location>
        <begin position="288"/>
        <end position="308"/>
    </location>
</feature>
<dbReference type="Proteomes" id="UP000274429">
    <property type="component" value="Unassembled WGS sequence"/>
</dbReference>
<sequence length="502" mass="54611">MVISLAIVSPKMATAAAGTVEAMKRLFENSGNSDSGSCINNHDNPHNGLPHGANGHSNSARNINNQNSYASSVLSFGNASDRSYTDRALGDHSKNKHAPPKVKPKPHVIRKTAPNIQPEPPSKQKTSNDHENVECGVPTKPSTFGSRVASGRKENNGSLSRLPIPPSESGPKHPTLAENDIGNRVRKERTDSAAIPPESSSTRNPSKKPPPVPKKPKSILSGHSNDVLRVHYKYDEALEEQFGLKVDQSSYDFTERWVAFQADRQQEVALNKMKKGENEGGGRMLLNGSPVHSRTSSVSSSTGLSSSNFTNSSIRSILKKGRPSLGIENKKRLTFKDDDELITKYNYPSEESYDDMDSLDRYRSALGSDSDSSSTFDEPEDYDFVDIDISNTPRPLGNKMSESRILFAGSTTSATSSSTLKCSAVQQQKYSSHSPRNNYNSTKNNDITGGTGGNNSSKATTEKSNSSKWSDAFKSSPVLVKPSKSGSKLQKIVCKIEHYKCL</sequence>
<evidence type="ECO:0000256" key="1">
    <source>
        <dbReference type="SAM" id="MobiDB-lite"/>
    </source>
</evidence>
<dbReference type="EMBL" id="UYWX01020300">
    <property type="protein sequence ID" value="VDM30538.1"/>
    <property type="molecule type" value="Genomic_DNA"/>
</dbReference>
<feature type="compositionally biased region" description="Basic and acidic residues" evidence="1">
    <location>
        <begin position="181"/>
        <end position="191"/>
    </location>
</feature>
<feature type="region of interest" description="Disordered" evidence="1">
    <location>
        <begin position="276"/>
        <end position="308"/>
    </location>
</feature>
<feature type="compositionally biased region" description="Low complexity" evidence="1">
    <location>
        <begin position="442"/>
        <end position="459"/>
    </location>
</feature>
<reference evidence="2 3" key="2">
    <citation type="submission" date="2018-11" db="EMBL/GenBank/DDBJ databases">
        <authorList>
            <consortium name="Pathogen Informatics"/>
        </authorList>
    </citation>
    <scope>NUCLEOTIDE SEQUENCE [LARGE SCALE GENOMIC DNA]</scope>
</reference>
<feature type="compositionally biased region" description="Polar residues" evidence="1">
    <location>
        <begin position="55"/>
        <end position="64"/>
    </location>
</feature>
<feature type="compositionally biased region" description="Basic residues" evidence="1">
    <location>
        <begin position="94"/>
        <end position="110"/>
    </location>
</feature>
<name>A0A0R3WZV8_HYDTA</name>
<feature type="region of interest" description="Disordered" evidence="1">
    <location>
        <begin position="81"/>
        <end position="223"/>
    </location>
</feature>
<feature type="compositionally biased region" description="Polar residues" evidence="1">
    <location>
        <begin position="31"/>
        <end position="42"/>
    </location>
</feature>
<reference evidence="4" key="1">
    <citation type="submission" date="2017-02" db="UniProtKB">
        <authorList>
            <consortium name="WormBaseParasite"/>
        </authorList>
    </citation>
    <scope>IDENTIFICATION</scope>
</reference>
<evidence type="ECO:0000313" key="2">
    <source>
        <dbReference type="EMBL" id="VDM30538.1"/>
    </source>
</evidence>
<feature type="compositionally biased region" description="Low complexity" evidence="1">
    <location>
        <begin position="474"/>
        <end position="486"/>
    </location>
</feature>
<evidence type="ECO:0000313" key="3">
    <source>
        <dbReference type="Proteomes" id="UP000274429"/>
    </source>
</evidence>
<dbReference type="OrthoDB" id="6288562at2759"/>